<evidence type="ECO:0000313" key="3">
    <source>
        <dbReference type="Proteomes" id="UP000276128"/>
    </source>
</evidence>
<dbReference type="PANTHER" id="PTHR37817:SF1">
    <property type="entry name" value="N-ACETYLTRANSFERASE EIS"/>
    <property type="match status" value="1"/>
</dbReference>
<evidence type="ECO:0000313" key="2">
    <source>
        <dbReference type="EMBL" id="RTE11707.1"/>
    </source>
</evidence>
<comment type="caution">
    <text evidence="2">The sequence shown here is derived from an EMBL/GenBank/DDBJ whole genome shotgun (WGS) entry which is preliminary data.</text>
</comment>
<keyword evidence="2" id="KW-0808">Transferase</keyword>
<dbReference type="PROSITE" id="PS51186">
    <property type="entry name" value="GNAT"/>
    <property type="match status" value="1"/>
</dbReference>
<dbReference type="SUPFAM" id="SSF55729">
    <property type="entry name" value="Acyl-CoA N-acyltransferases (Nat)"/>
    <property type="match status" value="1"/>
</dbReference>
<dbReference type="RefSeq" id="WP_126139299.1">
    <property type="nucleotide sequence ID" value="NZ_RXHU01000004.1"/>
</dbReference>
<dbReference type="Gene3D" id="3.40.630.30">
    <property type="match status" value="1"/>
</dbReference>
<dbReference type="EMBL" id="RXHU01000004">
    <property type="protein sequence ID" value="RTE11707.1"/>
    <property type="molecule type" value="Genomic_DNA"/>
</dbReference>
<dbReference type="InterPro" id="IPR051554">
    <property type="entry name" value="Acetyltransferase_Eis"/>
</dbReference>
<dbReference type="GO" id="GO:0034069">
    <property type="term" value="F:aminoglycoside N-acetyltransferase activity"/>
    <property type="evidence" value="ECO:0007669"/>
    <property type="project" value="TreeGrafter"/>
</dbReference>
<reference evidence="2 3" key="1">
    <citation type="submission" date="2018-12" db="EMBL/GenBank/DDBJ databases">
        <title>Bacillus ochoae sp. nov., Paenibacillus whitsoniae sp. nov., Paenibacillus spiritus sp. nov. Isolated from the Mars Exploration Rover during spacecraft assembly.</title>
        <authorList>
            <person name="Seuylemezian A."/>
            <person name="Vaishampayan P."/>
        </authorList>
    </citation>
    <scope>NUCLEOTIDE SEQUENCE [LARGE SCALE GENOMIC DNA]</scope>
    <source>
        <strain evidence="2 3">MER 54</strain>
    </source>
</reference>
<evidence type="ECO:0000259" key="1">
    <source>
        <dbReference type="PROSITE" id="PS51186"/>
    </source>
</evidence>
<name>A0A3S0A7U0_9BACL</name>
<dbReference type="OrthoDB" id="5291446at2"/>
<feature type="domain" description="N-acetyltransferase" evidence="1">
    <location>
        <begin position="1"/>
        <end position="151"/>
    </location>
</feature>
<protein>
    <submittedName>
        <fullName evidence="2">GNAT family N-acetyltransferase</fullName>
    </submittedName>
</protein>
<gene>
    <name evidence="2" type="ORF">EJQ19_00750</name>
</gene>
<dbReference type="AlphaFoldDB" id="A0A3S0A7U0"/>
<dbReference type="GO" id="GO:0030649">
    <property type="term" value="P:aminoglycoside antibiotic catabolic process"/>
    <property type="evidence" value="ECO:0007669"/>
    <property type="project" value="TreeGrafter"/>
</dbReference>
<keyword evidence="3" id="KW-1185">Reference proteome</keyword>
<dbReference type="InterPro" id="IPR000182">
    <property type="entry name" value="GNAT_dom"/>
</dbReference>
<accession>A0A3S0A7U0</accession>
<sequence>MEIRPVSENEMEQAVRLSDTTFRTAGQPSMLEAFLSAFDARLGQSIGAFDGERLVAFMGLVPSVVAIGQARVSVLSLGSVCTHPEYRGRKIASAMLQEVVAAGKRAGASLLLVSGDGPLYMRHGCRYFGRVTKFRLKAQELRSLPISHPAVVVRTSSLDDLFRLHGLAAQREVRYEQSVLELATLIKCEAIASCYRMRHTVYAAFEGDRMRGFAVIAAPPHGGSLHEQPPFVVERSGEAEVDVALLRHAAEDLGLVELEVQAGWYETELQDALAGYPQQAGRNHGTALILDAGRLYSELHPYLASKAPEAAERISFVAVADGGASVLLDGEEQLTLTGDELMQLWWDPQSEVQAPTSVEGELRTLFPVPFPHAGGLNFV</sequence>
<dbReference type="PANTHER" id="PTHR37817">
    <property type="entry name" value="N-ACETYLTRANSFERASE EIS"/>
    <property type="match status" value="1"/>
</dbReference>
<dbReference type="Pfam" id="PF13527">
    <property type="entry name" value="Acetyltransf_9"/>
    <property type="match status" value="1"/>
</dbReference>
<dbReference type="InterPro" id="IPR016181">
    <property type="entry name" value="Acyl_CoA_acyltransferase"/>
</dbReference>
<dbReference type="CDD" id="cd04301">
    <property type="entry name" value="NAT_SF"/>
    <property type="match status" value="1"/>
</dbReference>
<organism evidence="2 3">
    <name type="scientific">Paenibacillus whitsoniae</name>
    <dbReference type="NCBI Taxonomy" id="2496558"/>
    <lineage>
        <taxon>Bacteria</taxon>
        <taxon>Bacillati</taxon>
        <taxon>Bacillota</taxon>
        <taxon>Bacilli</taxon>
        <taxon>Bacillales</taxon>
        <taxon>Paenibacillaceae</taxon>
        <taxon>Paenibacillus</taxon>
    </lineage>
</organism>
<dbReference type="Proteomes" id="UP000276128">
    <property type="component" value="Unassembled WGS sequence"/>
</dbReference>
<proteinExistence type="predicted"/>